<dbReference type="KEGG" id="mgik:GO620_014275"/>
<evidence type="ECO:0000313" key="2">
    <source>
        <dbReference type="Proteomes" id="UP000429232"/>
    </source>
</evidence>
<proteinExistence type="predicted"/>
<evidence type="ECO:0000313" key="1">
    <source>
        <dbReference type="EMBL" id="QQL49325.1"/>
    </source>
</evidence>
<dbReference type="Gene3D" id="3.40.47.10">
    <property type="match status" value="1"/>
</dbReference>
<sequence>MKKDAVVFEEMPTSTHEFLASHYKSLGINYPKFYKMDNLSKLGFLAAEVLLSDTNIKFYAAEEVGVILSNANSSLDADIKYWHSAQDVPSPALFVYTLPNIVIGEICIRNGFKGEHAFYVTPEFDQQFIFQQAQYLLKSGRLKACICGWVEVLGDVYEAKVFLVENKT</sequence>
<protein>
    <submittedName>
        <fullName evidence="1">Uncharacterized protein</fullName>
    </submittedName>
</protein>
<dbReference type="AlphaFoldDB" id="A0A6I4IND7"/>
<dbReference type="Proteomes" id="UP000429232">
    <property type="component" value="Chromosome"/>
</dbReference>
<dbReference type="GO" id="GO:0016746">
    <property type="term" value="F:acyltransferase activity"/>
    <property type="evidence" value="ECO:0007669"/>
    <property type="project" value="InterPro"/>
</dbReference>
<accession>A0A6I4IND7</accession>
<dbReference type="SUPFAM" id="SSF53901">
    <property type="entry name" value="Thiolase-like"/>
    <property type="match status" value="1"/>
</dbReference>
<dbReference type="InterPro" id="IPR016039">
    <property type="entry name" value="Thiolase-like"/>
</dbReference>
<dbReference type="RefSeq" id="WP_157524442.1">
    <property type="nucleotide sequence ID" value="NZ_CP066775.1"/>
</dbReference>
<name>A0A6I4IND7_9SPHI</name>
<dbReference type="EMBL" id="CP066775">
    <property type="protein sequence ID" value="QQL49325.1"/>
    <property type="molecule type" value="Genomic_DNA"/>
</dbReference>
<reference evidence="1 2" key="1">
    <citation type="submission" date="2020-12" db="EMBL/GenBank/DDBJ databases">
        <title>HMF7856_wgs.fasta genome submission.</title>
        <authorList>
            <person name="Kang H."/>
            <person name="Kim H."/>
            <person name="Joh K."/>
        </authorList>
    </citation>
    <scope>NUCLEOTIDE SEQUENCE [LARGE SCALE GENOMIC DNA]</scope>
    <source>
        <strain evidence="1 2">HMF7856</strain>
    </source>
</reference>
<organism evidence="1 2">
    <name type="scientific">Mucilaginibacter ginkgonis</name>
    <dbReference type="NCBI Taxonomy" id="2682091"/>
    <lineage>
        <taxon>Bacteria</taxon>
        <taxon>Pseudomonadati</taxon>
        <taxon>Bacteroidota</taxon>
        <taxon>Sphingobacteriia</taxon>
        <taxon>Sphingobacteriales</taxon>
        <taxon>Sphingobacteriaceae</taxon>
        <taxon>Mucilaginibacter</taxon>
    </lineage>
</organism>
<keyword evidence="2" id="KW-1185">Reference proteome</keyword>
<gene>
    <name evidence="1" type="ORF">GO620_014275</name>
</gene>